<feature type="transmembrane region" description="Helical" evidence="1">
    <location>
        <begin position="163"/>
        <end position="184"/>
    </location>
</feature>
<proteinExistence type="predicted"/>
<name>A0ABP9G577_9SPHI</name>
<keyword evidence="3" id="KW-1185">Reference proteome</keyword>
<evidence type="ECO:0000313" key="2">
    <source>
        <dbReference type="EMBL" id="GAA4927932.1"/>
    </source>
</evidence>
<feature type="transmembrane region" description="Helical" evidence="1">
    <location>
        <begin position="12"/>
        <end position="29"/>
    </location>
</feature>
<feature type="transmembrane region" description="Helical" evidence="1">
    <location>
        <begin position="220"/>
        <end position="239"/>
    </location>
</feature>
<feature type="transmembrane region" description="Helical" evidence="1">
    <location>
        <begin position="246"/>
        <end position="265"/>
    </location>
</feature>
<gene>
    <name evidence="2" type="ORF">GCM10023313_35650</name>
</gene>
<keyword evidence="1" id="KW-0812">Transmembrane</keyword>
<keyword evidence="1" id="KW-1133">Transmembrane helix</keyword>
<organism evidence="2 3">
    <name type="scientific">Mucilaginibacter defluvii</name>
    <dbReference type="NCBI Taxonomy" id="1196019"/>
    <lineage>
        <taxon>Bacteria</taxon>
        <taxon>Pseudomonadati</taxon>
        <taxon>Bacteroidota</taxon>
        <taxon>Sphingobacteriia</taxon>
        <taxon>Sphingobacteriales</taxon>
        <taxon>Sphingobacteriaceae</taxon>
        <taxon>Mucilaginibacter</taxon>
    </lineage>
</organism>
<reference evidence="3" key="1">
    <citation type="journal article" date="2019" name="Int. J. Syst. Evol. Microbiol.">
        <title>The Global Catalogue of Microorganisms (GCM) 10K type strain sequencing project: providing services to taxonomists for standard genome sequencing and annotation.</title>
        <authorList>
            <consortium name="The Broad Institute Genomics Platform"/>
            <consortium name="The Broad Institute Genome Sequencing Center for Infectious Disease"/>
            <person name="Wu L."/>
            <person name="Ma J."/>
        </authorList>
    </citation>
    <scope>NUCLEOTIDE SEQUENCE [LARGE SCALE GENOMIC DNA]</scope>
    <source>
        <strain evidence="3">JCM 18283</strain>
    </source>
</reference>
<comment type="caution">
    <text evidence="2">The sequence shown here is derived from an EMBL/GenBank/DDBJ whole genome shotgun (WGS) entry which is preliminary data.</text>
</comment>
<keyword evidence="1" id="KW-0472">Membrane</keyword>
<accession>A0ABP9G577</accession>
<feature type="transmembrane region" description="Helical" evidence="1">
    <location>
        <begin position="292"/>
        <end position="318"/>
    </location>
</feature>
<sequence>MTVIAKKLFSWLIKAAILGLAAWFIYHKFLTKNNDLQEFSIKVSSLTKGQVIGTLTAVSILMMLNWTLEALKWQYVSRKLINISIWKALESVFCGLTWAIFTPNRVGEYGGRIMFLPNRKRIHGLFAMVVGSLGQNLITNILGLIGTLWFIYTYKDQMHIGTLFFGCIAVLVVVFLLMLTLFYFNIEWMVSLLSRIKFIKKYERFFNIMARYNTDELLNILWYSVARFMVFTMQYYLLIHLLLPQLGLLTIVMMVFTFLIIQSALPSLDIFDIGVRSFTATSLFAYVTNEQLAVVACVSIIWLINLIIPAVIGCFFVLKLKFFDRYA</sequence>
<feature type="transmembrane region" description="Helical" evidence="1">
    <location>
        <begin position="49"/>
        <end position="68"/>
    </location>
</feature>
<dbReference type="EMBL" id="BAABJI010000004">
    <property type="protein sequence ID" value="GAA4927932.1"/>
    <property type="molecule type" value="Genomic_DNA"/>
</dbReference>
<feature type="transmembrane region" description="Helical" evidence="1">
    <location>
        <begin position="121"/>
        <end position="151"/>
    </location>
</feature>
<evidence type="ECO:0008006" key="4">
    <source>
        <dbReference type="Google" id="ProtNLM"/>
    </source>
</evidence>
<dbReference type="RefSeq" id="WP_345333445.1">
    <property type="nucleotide sequence ID" value="NZ_BAABJI010000004.1"/>
</dbReference>
<dbReference type="Proteomes" id="UP001501436">
    <property type="component" value="Unassembled WGS sequence"/>
</dbReference>
<protein>
    <recommendedName>
        <fullName evidence="4">Lysylphosphatidylglycerol synthase-like protein</fullName>
    </recommendedName>
</protein>
<feature type="transmembrane region" description="Helical" evidence="1">
    <location>
        <begin position="80"/>
        <end position="101"/>
    </location>
</feature>
<evidence type="ECO:0000313" key="3">
    <source>
        <dbReference type="Proteomes" id="UP001501436"/>
    </source>
</evidence>
<evidence type="ECO:0000256" key="1">
    <source>
        <dbReference type="SAM" id="Phobius"/>
    </source>
</evidence>